<dbReference type="InterPro" id="IPR029787">
    <property type="entry name" value="Nucleotide_cyclase"/>
</dbReference>
<dbReference type="GO" id="GO:0004016">
    <property type="term" value="F:adenylate cyclase activity"/>
    <property type="evidence" value="ECO:0007669"/>
    <property type="project" value="UniProtKB-ARBA"/>
</dbReference>
<evidence type="ECO:0000313" key="4">
    <source>
        <dbReference type="EMBL" id="AOY80963.1"/>
    </source>
</evidence>
<dbReference type="CDD" id="cd07302">
    <property type="entry name" value="CHD"/>
    <property type="match status" value="1"/>
</dbReference>
<gene>
    <name evidence="4" type="ORF">BJP36_14680</name>
</gene>
<keyword evidence="2" id="KW-0812">Transmembrane</keyword>
<keyword evidence="2" id="KW-1133">Transmembrane helix</keyword>
<accession>A0A1D9G049</accession>
<dbReference type="GO" id="GO:0035556">
    <property type="term" value="P:intracellular signal transduction"/>
    <property type="evidence" value="ECO:0007669"/>
    <property type="project" value="InterPro"/>
</dbReference>
<dbReference type="InterPro" id="IPR007890">
    <property type="entry name" value="CHASE2"/>
</dbReference>
<feature type="domain" description="Guanylate cyclase" evidence="3">
    <location>
        <begin position="443"/>
        <end position="575"/>
    </location>
</feature>
<proteinExistence type="inferred from homology"/>
<dbReference type="EMBL" id="CP017708">
    <property type="protein sequence ID" value="AOY80963.1"/>
    <property type="molecule type" value="Genomic_DNA"/>
</dbReference>
<name>A0A1D9G049_MOOP1</name>
<dbReference type="GO" id="GO:0009190">
    <property type="term" value="P:cyclic nucleotide biosynthetic process"/>
    <property type="evidence" value="ECO:0007669"/>
    <property type="project" value="InterPro"/>
</dbReference>
<evidence type="ECO:0000256" key="2">
    <source>
        <dbReference type="SAM" id="Phobius"/>
    </source>
</evidence>
<dbReference type="SMART" id="SM01080">
    <property type="entry name" value="CHASE2"/>
    <property type="match status" value="1"/>
</dbReference>
<dbReference type="PROSITE" id="PS50125">
    <property type="entry name" value="GUANYLATE_CYCLASE_2"/>
    <property type="match status" value="1"/>
</dbReference>
<keyword evidence="2" id="KW-0472">Membrane</keyword>
<dbReference type="SUPFAM" id="SSF55073">
    <property type="entry name" value="Nucleotide cyclase"/>
    <property type="match status" value="1"/>
</dbReference>
<reference evidence="5" key="1">
    <citation type="submission" date="2016-10" db="EMBL/GenBank/DDBJ databases">
        <title>Comparative genomics uncovers the prolific and rare metabolic potential of the cyanobacterial genus Moorea.</title>
        <authorList>
            <person name="Leao T."/>
            <person name="Castelao G."/>
            <person name="Korobeynikov A."/>
            <person name="Monroe E.A."/>
            <person name="Podell S."/>
            <person name="Glukhov E."/>
            <person name="Allen E."/>
            <person name="Gerwick W.H."/>
            <person name="Gerwick L."/>
        </authorList>
    </citation>
    <scope>NUCLEOTIDE SEQUENCE [LARGE SCALE GENOMIC DNA]</scope>
    <source>
        <strain evidence="5">JHB</strain>
    </source>
</reference>
<protein>
    <submittedName>
        <fullName evidence="4">Adenylate/guanylate cyclase domain-containing protein</fullName>
    </submittedName>
</protein>
<comment type="similarity">
    <text evidence="1">Belongs to the adenylyl cyclase class-3 family.</text>
</comment>
<dbReference type="PANTHER" id="PTHR43081:SF1">
    <property type="entry name" value="ADENYLATE CYCLASE, TERMINAL-DIFFERENTIATION SPECIFIC"/>
    <property type="match status" value="1"/>
</dbReference>
<feature type="transmembrane region" description="Helical" evidence="2">
    <location>
        <begin position="12"/>
        <end position="35"/>
    </location>
</feature>
<dbReference type="SMART" id="SM00044">
    <property type="entry name" value="CYCc"/>
    <property type="match status" value="1"/>
</dbReference>
<evidence type="ECO:0000256" key="1">
    <source>
        <dbReference type="ARBA" id="ARBA00005381"/>
    </source>
</evidence>
<dbReference type="Proteomes" id="UP000176944">
    <property type="component" value="Chromosome"/>
</dbReference>
<dbReference type="InterPro" id="IPR050697">
    <property type="entry name" value="Adenylyl/Guanylyl_Cyclase_3/4"/>
</dbReference>
<dbReference type="Pfam" id="PF00211">
    <property type="entry name" value="Guanylate_cyc"/>
    <property type="match status" value="1"/>
</dbReference>
<sequence length="757" mass="83724">MWQPLKQQLWEWRGVLITTPVVAGIAIAFRLLGWLQPYELAALDQYFCWRPKEPTDERIVIVAMTEADLKRAGRWPITDRMLARLLDKIKAQNPAAIGIDLYRDFPVEPGHGDLLKVFETTPNLVAIEYIDQDNPDNSVAPPPILSERGLVGANNVLNDMDGILRRSLLTLKVNDRLQPSFSMLLAGIYLESKNTFPEPLQQDPRIFQWGKAMFRPFASNDGGYVGIDDGGYQILLNYRGAAGTFRTVTMTDVLEDNIPDHLINDSIVLIGATAVSLNDFFYTPYSNDTTMRESTAGVEVQANMVSQIISAVEDGRPLLKTWSEPVEILWIVGWSFVGATLTWKWRYLGGLGGLSLRRTAITVVATGALFGSTYGAFFKGWWLPVIPPLLALSGSAVAITGYVASTAKEIRHTFGRYLTDQLVADLLENPDKQKLGGENRKITILTSDLRGFTAISERLHPQEVVKILNIYLGHMAEVITAYQGTIDEFMGDGILVLFGAPTLQEDDAHRAVACALAMQLAMTSVNEQIEQLGYPKLEMGIGINTGVVVLGNIGSEKRTKYSVIGSAVNLTYRIESYTTGGQVMISPSTLEEIGAFLRIDGQKQVKAKGIKQPITIYEVGGIGHNYNLFLTKDQETFFDVNQKIELQFNYAFLDGKHISNSVYTGRLVEISSKGAKLRANSSESSAIPEPLSNIKLNLLDPDNLNQPSDDIYAKVLEKTAEPGSFYIRLTAVPPEISARLESLYQSAKVIDPKFSEV</sequence>
<dbReference type="AlphaFoldDB" id="A0A1D9G049"/>
<evidence type="ECO:0000313" key="5">
    <source>
        <dbReference type="Proteomes" id="UP000176944"/>
    </source>
</evidence>
<organism evidence="4 5">
    <name type="scientific">Moorena producens (strain JHB)</name>
    <dbReference type="NCBI Taxonomy" id="1454205"/>
    <lineage>
        <taxon>Bacteria</taxon>
        <taxon>Bacillati</taxon>
        <taxon>Cyanobacteriota</taxon>
        <taxon>Cyanophyceae</taxon>
        <taxon>Coleofasciculales</taxon>
        <taxon>Coleofasciculaceae</taxon>
        <taxon>Moorena</taxon>
    </lineage>
</organism>
<dbReference type="InterPro" id="IPR001054">
    <property type="entry name" value="A/G_cyclase"/>
</dbReference>
<evidence type="ECO:0000259" key="3">
    <source>
        <dbReference type="PROSITE" id="PS50125"/>
    </source>
</evidence>
<dbReference type="Gene3D" id="3.30.70.1230">
    <property type="entry name" value="Nucleotide cyclase"/>
    <property type="match status" value="1"/>
</dbReference>
<dbReference type="Pfam" id="PF05226">
    <property type="entry name" value="CHASE2"/>
    <property type="match status" value="1"/>
</dbReference>
<dbReference type="PANTHER" id="PTHR43081">
    <property type="entry name" value="ADENYLATE CYCLASE, TERMINAL-DIFFERENTIATION SPECIFIC-RELATED"/>
    <property type="match status" value="1"/>
</dbReference>